<keyword evidence="3" id="KW-1133">Transmembrane helix</keyword>
<feature type="transmembrane region" description="Helical" evidence="3">
    <location>
        <begin position="693"/>
        <end position="711"/>
    </location>
</feature>
<evidence type="ECO:0000256" key="3">
    <source>
        <dbReference type="SAM" id="Phobius"/>
    </source>
</evidence>
<feature type="transmembrane region" description="Helical" evidence="3">
    <location>
        <begin position="650"/>
        <end position="673"/>
    </location>
</feature>
<name>A0A2B7YBF7_9EURO</name>
<keyword evidence="6" id="KW-1185">Reference proteome</keyword>
<feature type="region of interest" description="Disordered" evidence="2">
    <location>
        <begin position="183"/>
        <end position="216"/>
    </location>
</feature>
<accession>A0A2B7YBF7</accession>
<feature type="compositionally biased region" description="Polar residues" evidence="2">
    <location>
        <begin position="25"/>
        <end position="36"/>
    </location>
</feature>
<dbReference type="PANTHER" id="PTHR31082">
    <property type="entry name" value="PHEROMONE-REGULATED MEMBRANE PROTEIN 10"/>
    <property type="match status" value="1"/>
</dbReference>
<feature type="domain" description="Threonine/serine exporter-like N-terminal" evidence="4">
    <location>
        <begin position="425"/>
        <end position="670"/>
    </location>
</feature>
<feature type="region of interest" description="Disordered" evidence="2">
    <location>
        <begin position="313"/>
        <end position="388"/>
    </location>
</feature>
<dbReference type="AlphaFoldDB" id="A0A2B7YBF7"/>
<evidence type="ECO:0000313" key="6">
    <source>
        <dbReference type="Proteomes" id="UP000223968"/>
    </source>
</evidence>
<feature type="region of interest" description="Disordered" evidence="2">
    <location>
        <begin position="1"/>
        <end position="102"/>
    </location>
</feature>
<feature type="compositionally biased region" description="Polar residues" evidence="2">
    <location>
        <begin position="183"/>
        <end position="196"/>
    </location>
</feature>
<dbReference type="InterPro" id="IPR010619">
    <property type="entry name" value="ThrE-like_N"/>
</dbReference>
<feature type="compositionally biased region" description="Basic residues" evidence="2">
    <location>
        <begin position="58"/>
        <end position="67"/>
    </location>
</feature>
<dbReference type="Proteomes" id="UP000223968">
    <property type="component" value="Unassembled WGS sequence"/>
</dbReference>
<keyword evidence="3" id="KW-0472">Membrane</keyword>
<dbReference type="GO" id="GO:0022857">
    <property type="term" value="F:transmembrane transporter activity"/>
    <property type="evidence" value="ECO:0007669"/>
    <property type="project" value="InterPro"/>
</dbReference>
<sequence>MSDAGFQAQDDISSQQNARGRAPSISLTAPHNTPTHSPAPPTDTLHVRSNSEGALSRPRTRTMHRVKFTLAEDSSDGDEDQGSRRRSLPAVEDALPQTPPTAYLHSPEIRVEEPAEASGGPLGYFDLPSAISTPVSSNASVNSRMNLLAEDEKARQGDAEEKGRAMHGAYERAQRLASVIRRPSQQIRRSNLSQKISGWRRRNDGSPPPPISEEEAVYDNLDKLEKQAYESDEEGDNGRSMNPAFRGEAAEILRSMTQRESHPLTRVPARADDLPSGQVTPYEDRDPHTYVARPSQYRGGVLSSLLRMYNGRDEEQSHHHHHHRQQEMEFPSVQPPSRALSPSGKGGARPHRQKWYNNKHATQSSISLSTSPRDGSRRPSLGEKRKSSSAGIYTLAKNKFNSKLRLEEEIRLTVHIAETLARQKYLVKLCRALMRYGAPTHRLEEYMRMTARVLEIDGHFLYIPGCMIMAFDDNSTHTTEVKMIKSPQAVDLGRLRDIQVIYKEVVHDIIGVEEAMQRLDEIMNAKPKFRVHWIILLYGFASAMVGPFAFGARPIDLPIGFVLGCILAVLQHVIAPRSEHYANVFEISAAVITSFLARAFGSIKLSNGQHLFCFAALAQSSICLILPGYIVLCGALELQSRNIVAGSVRMVYAIIYSLFLGFGIMVGTAVYGLLDKSATSDFACPASPIENDYLQRFPFVIGFSICLCLINQAKFKQIPIMVTIAFTGYTVSFFSARRFVSTQISSAVGAFAIGIMGNLYSRLRHGLAAAAILPAIFLQVPSGLASSGSLVSSLIVAANIQGNSNSTMPLGDMANDWAASASAAALGDMGDTMKHVMVNRFVGNVVFDIGYGMLEVAVGITVGLFMAALVVYPFGKRRSGLFSF</sequence>
<feature type="transmembrane region" description="Helical" evidence="3">
    <location>
        <begin position="557"/>
        <end position="574"/>
    </location>
</feature>
<keyword evidence="3" id="KW-0812">Transmembrane</keyword>
<dbReference type="OrthoDB" id="413008at2759"/>
<dbReference type="EMBL" id="PDNB01000004">
    <property type="protein sequence ID" value="PGH18363.1"/>
    <property type="molecule type" value="Genomic_DNA"/>
</dbReference>
<feature type="transmembrane region" description="Helical" evidence="3">
    <location>
        <begin position="531"/>
        <end position="551"/>
    </location>
</feature>
<feature type="compositionally biased region" description="Basic and acidic residues" evidence="2">
    <location>
        <begin position="374"/>
        <end position="386"/>
    </location>
</feature>
<feature type="transmembrane region" description="Helical" evidence="3">
    <location>
        <begin position="767"/>
        <end position="800"/>
    </location>
</feature>
<reference evidence="5 6" key="1">
    <citation type="submission" date="2017-10" db="EMBL/GenBank/DDBJ databases">
        <title>Comparative genomics in systemic dimorphic fungi from Ajellomycetaceae.</title>
        <authorList>
            <person name="Munoz J.F."/>
            <person name="Mcewen J.G."/>
            <person name="Clay O.K."/>
            <person name="Cuomo C.A."/>
        </authorList>
    </citation>
    <scope>NUCLEOTIDE SEQUENCE [LARGE SCALE GENOMIC DNA]</scope>
    <source>
        <strain evidence="5 6">UAMH5409</strain>
    </source>
</reference>
<evidence type="ECO:0000313" key="5">
    <source>
        <dbReference type="EMBL" id="PGH18363.1"/>
    </source>
</evidence>
<feature type="transmembrane region" description="Helical" evidence="3">
    <location>
        <begin position="742"/>
        <end position="760"/>
    </location>
</feature>
<feature type="compositionally biased region" description="Polar residues" evidence="2">
    <location>
        <begin position="355"/>
        <end position="373"/>
    </location>
</feature>
<dbReference type="PANTHER" id="PTHR31082:SF4">
    <property type="entry name" value="PHEROMONE-REGULATED MEMBRANE PROTEIN 10"/>
    <property type="match status" value="1"/>
</dbReference>
<organism evidence="5 6">
    <name type="scientific">Helicocarpus griseus UAMH5409</name>
    <dbReference type="NCBI Taxonomy" id="1447875"/>
    <lineage>
        <taxon>Eukaryota</taxon>
        <taxon>Fungi</taxon>
        <taxon>Dikarya</taxon>
        <taxon>Ascomycota</taxon>
        <taxon>Pezizomycotina</taxon>
        <taxon>Eurotiomycetes</taxon>
        <taxon>Eurotiomycetidae</taxon>
        <taxon>Onygenales</taxon>
        <taxon>Ajellomycetaceae</taxon>
        <taxon>Helicocarpus</taxon>
    </lineage>
</organism>
<feature type="transmembrane region" description="Helical" evidence="3">
    <location>
        <begin position="718"/>
        <end position="736"/>
    </location>
</feature>
<evidence type="ECO:0000256" key="2">
    <source>
        <dbReference type="SAM" id="MobiDB-lite"/>
    </source>
</evidence>
<dbReference type="InterPro" id="IPR051361">
    <property type="entry name" value="ThrE/Ser_Exporter"/>
</dbReference>
<comment type="similarity">
    <text evidence="1">Belongs to the ThrE exporter (TC 2.A.79) family.</text>
</comment>
<feature type="compositionally biased region" description="Basic and acidic residues" evidence="2">
    <location>
        <begin position="258"/>
        <end position="273"/>
    </location>
</feature>
<dbReference type="STRING" id="1447875.A0A2B7YBF7"/>
<evidence type="ECO:0000259" key="4">
    <source>
        <dbReference type="Pfam" id="PF06738"/>
    </source>
</evidence>
<gene>
    <name evidence="5" type="ORF">AJ79_00429</name>
</gene>
<feature type="transmembrane region" description="Helical" evidence="3">
    <location>
        <begin position="609"/>
        <end position="638"/>
    </location>
</feature>
<evidence type="ECO:0000256" key="1">
    <source>
        <dbReference type="ARBA" id="ARBA00034125"/>
    </source>
</evidence>
<feature type="region of interest" description="Disordered" evidence="2">
    <location>
        <begin position="258"/>
        <end position="296"/>
    </location>
</feature>
<proteinExistence type="inferred from homology"/>
<protein>
    <recommendedName>
        <fullName evidence="4">Threonine/serine exporter-like N-terminal domain-containing protein</fullName>
    </recommendedName>
</protein>
<comment type="caution">
    <text evidence="5">The sequence shown here is derived from an EMBL/GenBank/DDBJ whole genome shotgun (WGS) entry which is preliminary data.</text>
</comment>
<feature type="transmembrane region" description="Helical" evidence="3">
    <location>
        <begin position="849"/>
        <end position="874"/>
    </location>
</feature>
<dbReference type="Pfam" id="PF06738">
    <property type="entry name" value="ThrE"/>
    <property type="match status" value="1"/>
</dbReference>